<keyword evidence="2" id="KW-1185">Reference proteome</keyword>
<proteinExistence type="predicted"/>
<dbReference type="AlphaFoldDB" id="A0A6M5Z3Q5"/>
<dbReference type="Proteomes" id="UP000503447">
    <property type="component" value="Chromosome"/>
</dbReference>
<reference evidence="2" key="1">
    <citation type="submission" date="2020-05" db="EMBL/GenBank/DDBJ databases">
        <title>Frigoriglobus tundricola gen. nov., sp. nov., a psychrotolerant cellulolytic planctomycete of the family Gemmataceae with two divergent copies of 16S rRNA gene.</title>
        <authorList>
            <person name="Kulichevskaya I.S."/>
            <person name="Ivanova A.A."/>
            <person name="Naumoff D.G."/>
            <person name="Beletsky A.V."/>
            <person name="Rijpstra W.I.C."/>
            <person name="Sinninghe Damste J.S."/>
            <person name="Mardanov A.V."/>
            <person name="Ravin N.V."/>
            <person name="Dedysh S.N."/>
        </authorList>
    </citation>
    <scope>NUCLEOTIDE SEQUENCE [LARGE SCALE GENOMIC DNA]</scope>
    <source>
        <strain evidence="2">PL17</strain>
    </source>
</reference>
<protein>
    <recommendedName>
        <fullName evidence="3">Apea-like HEPN domain-containing protein</fullName>
    </recommendedName>
</protein>
<name>A0A6M5Z3Q5_9BACT</name>
<evidence type="ECO:0000313" key="2">
    <source>
        <dbReference type="Proteomes" id="UP000503447"/>
    </source>
</evidence>
<sequence length="532" mass="57157">MPTVKDNELVLAIRMRELCRPPSAWNRALWSVSAQTALREVLEAAKVRRDGILSDASLTNLQHTTAVLLGKDPGLGDAVARKHLQTALQNGKSVITPGSLSAATIDQVVQDLDSQYLPRWATAIDAGVADAILEQCARSVVSHLLNRGHSRQCVADRISDAVLKPVSTITKASDLIRDLQTLASQPSTEYEAVFPVSSAPDSNKTKSPGWMPGATLVGWMKTNAIPDFAANERASGAVTFKVAAPDRPAAEHTAAARFAVIRDRAMLSVRQPIASLGYFWLSGSPQKASIEPQSRGVEVASIGRQDKIYSTDDSIPNIERSIALLAELDHGPSSAAVTSGWAAVESLAMGPAEDGDRIETAVRIAALVTASFVRAELTTLAYSYAKSNKDALTGEIKSAANNKERCEKIMQRLQTPPLPTFGRVEDAAGAKRMVQLLNDPVTTLKRINQYIECALRRLYRLRNLVAHGARTDFIALEAGVRAAAPLVGAAFDRIYHASTSQALNPVELIARAQLRIAMLDAAQVAGLLNLLD</sequence>
<dbReference type="RefSeq" id="WP_171475687.1">
    <property type="nucleotide sequence ID" value="NZ_CP053452.2"/>
</dbReference>
<gene>
    <name evidence="1" type="ORF">FTUN_8699</name>
</gene>
<dbReference type="EMBL" id="CP053452">
    <property type="protein sequence ID" value="QJX01060.1"/>
    <property type="molecule type" value="Genomic_DNA"/>
</dbReference>
<organism evidence="1 2">
    <name type="scientific">Frigoriglobus tundricola</name>
    <dbReference type="NCBI Taxonomy" id="2774151"/>
    <lineage>
        <taxon>Bacteria</taxon>
        <taxon>Pseudomonadati</taxon>
        <taxon>Planctomycetota</taxon>
        <taxon>Planctomycetia</taxon>
        <taxon>Gemmatales</taxon>
        <taxon>Gemmataceae</taxon>
        <taxon>Frigoriglobus</taxon>
    </lineage>
</organism>
<dbReference type="KEGG" id="ftj:FTUN_8699"/>
<evidence type="ECO:0000313" key="1">
    <source>
        <dbReference type="EMBL" id="QJX01060.1"/>
    </source>
</evidence>
<evidence type="ECO:0008006" key="3">
    <source>
        <dbReference type="Google" id="ProtNLM"/>
    </source>
</evidence>
<accession>A0A6M5Z3Q5</accession>